<evidence type="ECO:0000256" key="1">
    <source>
        <dbReference type="SAM" id="Phobius"/>
    </source>
</evidence>
<evidence type="ECO:0000313" key="3">
    <source>
        <dbReference type="Proteomes" id="UP000179627"/>
    </source>
</evidence>
<keyword evidence="1" id="KW-1133">Transmembrane helix</keyword>
<keyword evidence="1" id="KW-0472">Membrane</keyword>
<comment type="caution">
    <text evidence="2">The sequence shown here is derived from an EMBL/GenBank/DDBJ whole genome shotgun (WGS) entry which is preliminary data.</text>
</comment>
<evidence type="ECO:0000313" key="2">
    <source>
        <dbReference type="EMBL" id="OHV35463.1"/>
    </source>
</evidence>
<name>A0A1S1QL30_9ACTN</name>
<proteinExistence type="predicted"/>
<dbReference type="Proteomes" id="UP000179627">
    <property type="component" value="Unassembled WGS sequence"/>
</dbReference>
<organism evidence="2 3">
    <name type="scientific">Parafrankia colletiae</name>
    <dbReference type="NCBI Taxonomy" id="573497"/>
    <lineage>
        <taxon>Bacteria</taxon>
        <taxon>Bacillati</taxon>
        <taxon>Actinomycetota</taxon>
        <taxon>Actinomycetes</taxon>
        <taxon>Frankiales</taxon>
        <taxon>Frankiaceae</taxon>
        <taxon>Parafrankia</taxon>
    </lineage>
</organism>
<dbReference type="RefSeq" id="WP_071085631.1">
    <property type="nucleotide sequence ID" value="NZ_MBLM01000121.1"/>
</dbReference>
<dbReference type="OrthoDB" id="9855827at2"/>
<gene>
    <name evidence="2" type="ORF">CC117_19735</name>
</gene>
<reference evidence="3" key="1">
    <citation type="submission" date="2016-07" db="EMBL/GenBank/DDBJ databases">
        <title>Sequence Frankia sp. strain CcI1.17.</title>
        <authorList>
            <person name="Ghodhbane-Gtari F."/>
            <person name="Swanson E."/>
            <person name="Gueddou A."/>
            <person name="Morris K."/>
            <person name="Hezbri K."/>
            <person name="Ktari A."/>
            <person name="Nouioui I."/>
            <person name="Abebe-Akele F."/>
            <person name="Simpson S."/>
            <person name="Thomas K."/>
            <person name="Gtari M."/>
            <person name="Tisa L.S."/>
            <person name="Hurst S."/>
        </authorList>
    </citation>
    <scope>NUCLEOTIDE SEQUENCE [LARGE SCALE GENOMIC DNA]</scope>
    <source>
        <strain evidence="3">Cc1.17</strain>
    </source>
</reference>
<feature type="transmembrane region" description="Helical" evidence="1">
    <location>
        <begin position="44"/>
        <end position="64"/>
    </location>
</feature>
<dbReference type="AlphaFoldDB" id="A0A1S1QL30"/>
<dbReference type="EMBL" id="MBLM01000121">
    <property type="protein sequence ID" value="OHV35463.1"/>
    <property type="molecule type" value="Genomic_DNA"/>
</dbReference>
<evidence type="ECO:0008006" key="4">
    <source>
        <dbReference type="Google" id="ProtNLM"/>
    </source>
</evidence>
<sequence length="201" mass="22375">MTQTAYRVTQERTVRPSPRRLLVLFAAGAATATAAALRQADDGWVEYLVAAACGLAVMAVIGVLRWKVERLVVREDILERVNMLGRPTRFPLRDLTRATIVTVRYLGRPATWVLLERTASAVPVRFDGNVWNPAELRDLLEPHGVEVRKLDEPVSAKEFQSMFPGFRPPVWERRPILFALVLTAVIVAVVIAAFGLASLFS</sequence>
<accession>A0A1S1QL30</accession>
<keyword evidence="1" id="KW-0812">Transmembrane</keyword>
<feature type="transmembrane region" description="Helical" evidence="1">
    <location>
        <begin position="176"/>
        <end position="200"/>
    </location>
</feature>
<keyword evidence="3" id="KW-1185">Reference proteome</keyword>
<protein>
    <recommendedName>
        <fullName evidence="4">PH domain-containing protein</fullName>
    </recommendedName>
</protein>